<feature type="region of interest" description="Disordered" evidence="1">
    <location>
        <begin position="207"/>
        <end position="255"/>
    </location>
</feature>
<keyword evidence="4" id="KW-1185">Reference proteome</keyword>
<dbReference type="Proteomes" id="UP001172101">
    <property type="component" value="Unassembled WGS sequence"/>
</dbReference>
<dbReference type="RefSeq" id="XP_060291667.1">
    <property type="nucleotide sequence ID" value="XM_060440467.1"/>
</dbReference>
<dbReference type="AlphaFoldDB" id="A0AA39ZZL4"/>
<reference evidence="3" key="1">
    <citation type="submission" date="2023-06" db="EMBL/GenBank/DDBJ databases">
        <title>Genome-scale phylogeny and comparative genomics of the fungal order Sordariales.</title>
        <authorList>
            <consortium name="Lawrence Berkeley National Laboratory"/>
            <person name="Hensen N."/>
            <person name="Bonometti L."/>
            <person name="Westerberg I."/>
            <person name="Brannstrom I.O."/>
            <person name="Guillou S."/>
            <person name="Cros-Aarteil S."/>
            <person name="Calhoun S."/>
            <person name="Haridas S."/>
            <person name="Kuo A."/>
            <person name="Mondo S."/>
            <person name="Pangilinan J."/>
            <person name="Riley R."/>
            <person name="LaButti K."/>
            <person name="Andreopoulos B."/>
            <person name="Lipzen A."/>
            <person name="Chen C."/>
            <person name="Yanf M."/>
            <person name="Daum C."/>
            <person name="Ng V."/>
            <person name="Clum A."/>
            <person name="Steindorff A."/>
            <person name="Ohm R."/>
            <person name="Martin F."/>
            <person name="Silar P."/>
            <person name="Natvig D."/>
            <person name="Lalanne C."/>
            <person name="Gautier V."/>
            <person name="Ament-velasquez S.L."/>
            <person name="Kruys A."/>
            <person name="Hutchinson M.I."/>
            <person name="Powell A.J."/>
            <person name="Barry K."/>
            <person name="Miller A.N."/>
            <person name="Grigoriev I.V."/>
            <person name="Debuchy R."/>
            <person name="Gladieux P."/>
            <person name="Thoren M.H."/>
            <person name="Johannesson H."/>
        </authorList>
    </citation>
    <scope>NUCLEOTIDE SEQUENCE</scope>
    <source>
        <strain evidence="3">SMH2392-1A</strain>
    </source>
</reference>
<sequence>MSANDSPMTRFLFAILQQKCLKDIDWEKVAHDPILLQDISNGHAARMRYSRFKSTMLGLQPQRRNRTASNPSPTGTSSSRVSKKKRDDKARRNNERDAAAAATAAAVKLETGGIIIKPEPDVLGGRRLFPATTTSTTTATTPEPPHHHHQQMAGLDLGGGDMHARSMHMQRLLTPCSDSDVMAASTAMAATAHPFSTMASPGSEMDILRQQQQQQQHADAPFDFSGGVHHNQQHDNSSGSWHHHHHQATYQSPSSYHSPASYSGFALGYGNGGDDGSEGDYDVLGAMLEQHDDGV</sequence>
<evidence type="ECO:0000313" key="3">
    <source>
        <dbReference type="EMBL" id="KAK0706573.1"/>
    </source>
</evidence>
<protein>
    <recommendedName>
        <fullName evidence="2">Myb-like DNA-binding domain-containing protein</fullName>
    </recommendedName>
</protein>
<dbReference type="Pfam" id="PF22980">
    <property type="entry name" value="Myb_DNA-bind_8"/>
    <property type="match status" value="1"/>
</dbReference>
<gene>
    <name evidence="3" type="ORF">B0T26DRAFT_680240</name>
</gene>
<comment type="caution">
    <text evidence="3">The sequence shown here is derived from an EMBL/GenBank/DDBJ whole genome shotgun (WGS) entry which is preliminary data.</text>
</comment>
<dbReference type="GeneID" id="85323737"/>
<evidence type="ECO:0000259" key="2">
    <source>
        <dbReference type="Pfam" id="PF22980"/>
    </source>
</evidence>
<evidence type="ECO:0000313" key="4">
    <source>
        <dbReference type="Proteomes" id="UP001172101"/>
    </source>
</evidence>
<name>A0AA39ZZL4_9PEZI</name>
<evidence type="ECO:0000256" key="1">
    <source>
        <dbReference type="SAM" id="MobiDB-lite"/>
    </source>
</evidence>
<feature type="domain" description="Myb-like DNA-binding" evidence="2">
    <location>
        <begin position="8"/>
        <end position="55"/>
    </location>
</feature>
<proteinExistence type="predicted"/>
<feature type="region of interest" description="Disordered" evidence="1">
    <location>
        <begin position="55"/>
        <end position="99"/>
    </location>
</feature>
<feature type="compositionally biased region" description="Basic and acidic residues" evidence="1">
    <location>
        <begin position="85"/>
        <end position="98"/>
    </location>
</feature>
<dbReference type="InterPro" id="IPR054505">
    <property type="entry name" value="Myb_DNA-bind_8"/>
</dbReference>
<dbReference type="EMBL" id="JAUIRO010000007">
    <property type="protein sequence ID" value="KAK0706573.1"/>
    <property type="molecule type" value="Genomic_DNA"/>
</dbReference>
<organism evidence="3 4">
    <name type="scientific">Lasiosphaeria miniovina</name>
    <dbReference type="NCBI Taxonomy" id="1954250"/>
    <lineage>
        <taxon>Eukaryota</taxon>
        <taxon>Fungi</taxon>
        <taxon>Dikarya</taxon>
        <taxon>Ascomycota</taxon>
        <taxon>Pezizomycotina</taxon>
        <taxon>Sordariomycetes</taxon>
        <taxon>Sordariomycetidae</taxon>
        <taxon>Sordariales</taxon>
        <taxon>Lasiosphaeriaceae</taxon>
        <taxon>Lasiosphaeria</taxon>
    </lineage>
</organism>
<accession>A0AA39ZZL4</accession>